<protein>
    <submittedName>
        <fullName evidence="1">Protein NLP7</fullName>
    </submittedName>
</protein>
<proteinExistence type="predicted"/>
<accession>A0ACC0GBI5</accession>
<comment type="caution">
    <text evidence="1">The sequence shown here is derived from an EMBL/GenBank/DDBJ whole genome shotgun (WGS) entry which is preliminary data.</text>
</comment>
<evidence type="ECO:0000313" key="1">
    <source>
        <dbReference type="EMBL" id="KAI7997411.1"/>
    </source>
</evidence>
<evidence type="ECO:0000313" key="2">
    <source>
        <dbReference type="Proteomes" id="UP001060215"/>
    </source>
</evidence>
<reference evidence="1 2" key="1">
    <citation type="journal article" date="2022" name="Plant J.">
        <title>Chromosome-level genome of Camellia lanceoleosa provides a valuable resource for understanding genome evolution and self-incompatibility.</title>
        <authorList>
            <person name="Gong W."/>
            <person name="Xiao S."/>
            <person name="Wang L."/>
            <person name="Liao Z."/>
            <person name="Chang Y."/>
            <person name="Mo W."/>
            <person name="Hu G."/>
            <person name="Li W."/>
            <person name="Zhao G."/>
            <person name="Zhu H."/>
            <person name="Hu X."/>
            <person name="Ji K."/>
            <person name="Xiang X."/>
            <person name="Song Q."/>
            <person name="Yuan D."/>
            <person name="Jin S."/>
            <person name="Zhang L."/>
        </authorList>
    </citation>
    <scope>NUCLEOTIDE SEQUENCE [LARGE SCALE GENOMIC DNA]</scope>
    <source>
        <strain evidence="1">SQ_2022a</strain>
    </source>
</reference>
<dbReference type="EMBL" id="CM045767">
    <property type="protein sequence ID" value="KAI7997411.1"/>
    <property type="molecule type" value="Genomic_DNA"/>
</dbReference>
<name>A0ACC0GBI5_9ERIC</name>
<organism evidence="1 2">
    <name type="scientific">Camellia lanceoleosa</name>
    <dbReference type="NCBI Taxonomy" id="1840588"/>
    <lineage>
        <taxon>Eukaryota</taxon>
        <taxon>Viridiplantae</taxon>
        <taxon>Streptophyta</taxon>
        <taxon>Embryophyta</taxon>
        <taxon>Tracheophyta</taxon>
        <taxon>Spermatophyta</taxon>
        <taxon>Magnoliopsida</taxon>
        <taxon>eudicotyledons</taxon>
        <taxon>Gunneridae</taxon>
        <taxon>Pentapetalae</taxon>
        <taxon>asterids</taxon>
        <taxon>Ericales</taxon>
        <taxon>Theaceae</taxon>
        <taxon>Camellia</taxon>
    </lineage>
</organism>
<keyword evidence="2" id="KW-1185">Reference proteome</keyword>
<dbReference type="Proteomes" id="UP001060215">
    <property type="component" value="Chromosome 10"/>
</dbReference>
<gene>
    <name evidence="1" type="ORF">LOK49_LG10G02017</name>
</gene>
<sequence length="671" mass="75302">MVSIWSCLSVVKISRKISIQLFQVLLSAQLPQTLQIVLVEEKMTQLLSCSGEFISQDCSLVEERSVEITVEVDATNNGAHGVKAYENFPIVSQSEKKNTRDKLKRNYKSISVLTLEDLQQHFGSKLEAVAKSFGVSKSTLKRKCRRHEISRWPFQPERKKERLMEVISPSMHEKHDLRLQSIRTPLHARSSPRTIALPDGGEVVQLDSSKQQSLVEFDVTNNSAHLVRASQNCSTVSHSDDTNSRETLKRKCTTESVLSFEDLQQHFGCKRDDAAKALGVSISTVKRTCRQHGILRWPSRKKRKVSKTDCILLEPQGEKDVSPSCSKMPTDWQTERGNEMGGYLQDQNEGPNLSNTENGSNEESITTLIFQDFVPVSEMDCILLEPEEEKNVSPTCMTPTVGIVLDFVEGPNLSNTESHSNEESITTPTFQDSVHVFERDCVLLEPQGEKNVSPTHKTPTNGQTEVGNGMVRHIQDQNGIVPEFIEGLNLSNTKNCSNEKNLTTPNFQDSVPENDLAMDFSILSTYRESGEVGGSKDSRNFSTSAVGILMGGHVSKSSWTMPLCFDQAPMQTMTTIPHIMPHLIEKQDIRTMTFKAQYRDKKIKFRLSLPSGIVELKKQVTNRLGELGNFEVHYQDNDNEWILIGCDTDVWDCFELSSSSGNGVVRLLVRD</sequence>